<proteinExistence type="inferred from homology"/>
<dbReference type="GO" id="GO:0004150">
    <property type="term" value="F:dihydroneopterin aldolase activity"/>
    <property type="evidence" value="ECO:0007669"/>
    <property type="project" value="UniProtKB-UniRule"/>
</dbReference>
<evidence type="ECO:0000256" key="5">
    <source>
        <dbReference type="ARBA" id="ARBA00023239"/>
    </source>
</evidence>
<gene>
    <name evidence="8" type="primary">folB</name>
    <name evidence="8" type="ORF">J0B03_00060</name>
</gene>
<sequence>MDKIIMKNLGFYGYHGVLEEEKRLGQRFFVDAVLHLDLSVAGKTDDLNKTVHYGLVYETIKKQVEEKRYDLIEALGENICKDVLKEFPNIIKIVVQIRKPQAPVVGLFDYMAVELERTQEL</sequence>
<dbReference type="FunFam" id="3.30.1130.10:FF:000003">
    <property type="entry name" value="7,8-dihydroneopterin aldolase"/>
    <property type="match status" value="1"/>
</dbReference>
<dbReference type="Gene3D" id="3.30.1130.10">
    <property type="match status" value="1"/>
</dbReference>
<name>A0A975AHE2_9FIRM</name>
<dbReference type="GO" id="GO:0046656">
    <property type="term" value="P:folic acid biosynthetic process"/>
    <property type="evidence" value="ECO:0007669"/>
    <property type="project" value="UniProtKB-UniRule"/>
</dbReference>
<dbReference type="AlphaFoldDB" id="A0A975AHE2"/>
<dbReference type="NCBIfam" id="TIGR00525">
    <property type="entry name" value="folB"/>
    <property type="match status" value="1"/>
</dbReference>
<evidence type="ECO:0000313" key="9">
    <source>
        <dbReference type="Proteomes" id="UP000663499"/>
    </source>
</evidence>
<comment type="catalytic activity">
    <reaction evidence="1 6">
        <text>7,8-dihydroneopterin = 6-hydroxymethyl-7,8-dihydropterin + glycolaldehyde</text>
        <dbReference type="Rhea" id="RHEA:10540"/>
        <dbReference type="ChEBI" id="CHEBI:17001"/>
        <dbReference type="ChEBI" id="CHEBI:17071"/>
        <dbReference type="ChEBI" id="CHEBI:44841"/>
        <dbReference type="EC" id="4.1.2.25"/>
    </reaction>
</comment>
<dbReference type="Pfam" id="PF02152">
    <property type="entry name" value="FolB"/>
    <property type="match status" value="1"/>
</dbReference>
<evidence type="ECO:0000313" key="8">
    <source>
        <dbReference type="EMBL" id="QSX08524.1"/>
    </source>
</evidence>
<dbReference type="EC" id="4.1.2.25" evidence="6"/>
<evidence type="ECO:0000256" key="2">
    <source>
        <dbReference type="ARBA" id="ARBA00005013"/>
    </source>
</evidence>
<evidence type="ECO:0000256" key="1">
    <source>
        <dbReference type="ARBA" id="ARBA00001353"/>
    </source>
</evidence>
<evidence type="ECO:0000256" key="6">
    <source>
        <dbReference type="RuleBase" id="RU362079"/>
    </source>
</evidence>
<dbReference type="InterPro" id="IPR006157">
    <property type="entry name" value="FolB_dom"/>
</dbReference>
<comment type="function">
    <text evidence="6">Catalyzes the conversion of 7,8-dihydroneopterin to 6-hydroxymethyl-7,8-dihydropterin.</text>
</comment>
<evidence type="ECO:0000256" key="3">
    <source>
        <dbReference type="ARBA" id="ARBA00005708"/>
    </source>
</evidence>
<organism evidence="8 9">
    <name type="scientific">Alkalibacter rhizosphaerae</name>
    <dbReference type="NCBI Taxonomy" id="2815577"/>
    <lineage>
        <taxon>Bacteria</taxon>
        <taxon>Bacillati</taxon>
        <taxon>Bacillota</taxon>
        <taxon>Clostridia</taxon>
        <taxon>Eubacteriales</taxon>
        <taxon>Eubacteriaceae</taxon>
        <taxon>Alkalibacter</taxon>
    </lineage>
</organism>
<evidence type="ECO:0000256" key="4">
    <source>
        <dbReference type="ARBA" id="ARBA00022909"/>
    </source>
</evidence>
<comment type="pathway">
    <text evidence="2 6">Cofactor biosynthesis; tetrahydrofolate biosynthesis; 2-amino-4-hydroxy-6-hydroxymethyl-7,8-dihydropteridine diphosphate from 7,8-dihydroneopterin triphosphate: step 3/4.</text>
</comment>
<dbReference type="GO" id="GO:0005737">
    <property type="term" value="C:cytoplasm"/>
    <property type="evidence" value="ECO:0007669"/>
    <property type="project" value="TreeGrafter"/>
</dbReference>
<dbReference type="KEGG" id="alka:J0B03_00060"/>
<dbReference type="RefSeq" id="WP_207299865.1">
    <property type="nucleotide sequence ID" value="NZ_CP071444.1"/>
</dbReference>
<dbReference type="PANTHER" id="PTHR42844">
    <property type="entry name" value="DIHYDRONEOPTERIN ALDOLASE 1-RELATED"/>
    <property type="match status" value="1"/>
</dbReference>
<dbReference type="CDD" id="cd00534">
    <property type="entry name" value="DHNA_DHNTPE"/>
    <property type="match status" value="1"/>
</dbReference>
<protein>
    <recommendedName>
        <fullName evidence="6">7,8-dihydroneopterin aldolase</fullName>
        <ecNumber evidence="6">4.1.2.25</ecNumber>
    </recommendedName>
</protein>
<feature type="domain" description="Dihydroneopterin aldolase/epimerase" evidence="7">
    <location>
        <begin position="4"/>
        <end position="117"/>
    </location>
</feature>
<keyword evidence="5 6" id="KW-0456">Lyase</keyword>
<dbReference type="Proteomes" id="UP000663499">
    <property type="component" value="Chromosome"/>
</dbReference>
<dbReference type="SUPFAM" id="SSF55620">
    <property type="entry name" value="Tetrahydrobiopterin biosynthesis enzymes-like"/>
    <property type="match status" value="1"/>
</dbReference>
<comment type="similarity">
    <text evidence="3 6">Belongs to the DHNA family.</text>
</comment>
<accession>A0A975AHE2</accession>
<dbReference type="NCBIfam" id="TIGR00526">
    <property type="entry name" value="folB_dom"/>
    <property type="match status" value="1"/>
</dbReference>
<dbReference type="InterPro" id="IPR043133">
    <property type="entry name" value="GTP-CH-I_C/QueF"/>
</dbReference>
<reference evidence="8" key="1">
    <citation type="submission" date="2021-03" db="EMBL/GenBank/DDBJ databases">
        <title>Alkalibacter marinus sp. nov., isolated from tidal flat sediment.</title>
        <authorList>
            <person name="Namirimu T."/>
            <person name="Yang J.-A."/>
            <person name="Yang S.-H."/>
            <person name="Kim Y.-J."/>
            <person name="Kwon K.K."/>
        </authorList>
    </citation>
    <scope>NUCLEOTIDE SEQUENCE</scope>
    <source>
        <strain evidence="8">ES005</strain>
    </source>
</reference>
<keyword evidence="4 6" id="KW-0289">Folate biosynthesis</keyword>
<dbReference type="InterPro" id="IPR006156">
    <property type="entry name" value="Dihydroneopterin_aldolase"/>
</dbReference>
<dbReference type="SMART" id="SM00905">
    <property type="entry name" value="FolB"/>
    <property type="match status" value="1"/>
</dbReference>
<dbReference type="EMBL" id="CP071444">
    <property type="protein sequence ID" value="QSX08524.1"/>
    <property type="molecule type" value="Genomic_DNA"/>
</dbReference>
<keyword evidence="9" id="KW-1185">Reference proteome</keyword>
<dbReference type="GO" id="GO:0046654">
    <property type="term" value="P:tetrahydrofolate biosynthetic process"/>
    <property type="evidence" value="ECO:0007669"/>
    <property type="project" value="UniProtKB-UniRule"/>
</dbReference>
<dbReference type="PANTHER" id="PTHR42844:SF1">
    <property type="entry name" value="DIHYDRONEOPTERIN ALDOLASE 1-RELATED"/>
    <property type="match status" value="1"/>
</dbReference>
<evidence type="ECO:0000259" key="7">
    <source>
        <dbReference type="SMART" id="SM00905"/>
    </source>
</evidence>